<feature type="domain" description="Ice-binding protein C-terminal" evidence="1">
    <location>
        <begin position="1422"/>
        <end position="1444"/>
    </location>
</feature>
<proteinExistence type="predicted"/>
<dbReference type="RefSeq" id="WP_148074501.1">
    <property type="nucleotide sequence ID" value="NZ_CP042913.1"/>
</dbReference>
<gene>
    <name evidence="2" type="ORF">Pr1d_34050</name>
</gene>
<dbReference type="EMBL" id="CP042913">
    <property type="protein sequence ID" value="QEG36096.1"/>
    <property type="molecule type" value="Genomic_DNA"/>
</dbReference>
<dbReference type="KEGG" id="bgok:Pr1d_34050"/>
<dbReference type="Pfam" id="PF07589">
    <property type="entry name" value="PEP-CTERM"/>
    <property type="match status" value="1"/>
</dbReference>
<organism evidence="2 3">
    <name type="scientific">Bythopirellula goksoeyrii</name>
    <dbReference type="NCBI Taxonomy" id="1400387"/>
    <lineage>
        <taxon>Bacteria</taxon>
        <taxon>Pseudomonadati</taxon>
        <taxon>Planctomycetota</taxon>
        <taxon>Planctomycetia</taxon>
        <taxon>Pirellulales</taxon>
        <taxon>Lacipirellulaceae</taxon>
        <taxon>Bythopirellula</taxon>
    </lineage>
</organism>
<sequence length="1448" mass="151360">MRQQLRRNGSQSLWRLLVACIISSVGGGLSQAAEFTFNFANPIELGAALDGAGVGDFVMDPLFLGTEFDKTIRGGTIVGSPDALIFPAIPLLGIPEVRADTRTGARLEANITGRAGLELNAGLSLGGLEADAIFNYSPTLVVPDVIRSGQFFSLRGTSGLDTSGAFGAGQIDLPSASFSADVIFDVNAAGKVDYGFVGVVPYNSQPFDWNVVPQPTDDDGNWTLFGVGVDLDNTNDFATLTVAGQAIGINPGDNDTVFGYDISLDAPGAQETDPPLFNRDVGRIEIVKPTLGDTLFVNTSLTSDRGIGYTIDSNILRLGVDIDGIASTIAAGASYTDFSKTIGQPDSDINGSIDGTILDLKYGPELGYKYESSIDAKFDATLTFSEDVAVIASDGTLQITDTVSGSWHDLPQIAVLGSNQVDVDVTFDRYEARRTDRGALTIGDYLEFQALAITANLNIGPFSVELAGLGPAIHERTSILGGLLGEIEIDLFENKDIFLVEAEINETGSFTLQAAPNQLLYLPATTSDLDELSSWRILGTTTTPASFAGNTLVIGLGDASATHVDDLLPTTVIDNSTSFQHVTASELQILEGSSLSFGSSTQREWTLDRIQNDGTYSSLGGPTTFAAGPVGLLRIDGNGSISVKAPASRIEAAVLINGEGHELSFSIGELDITQAIDNAGILNVGALTSPVALTGEFRNSGEFHVSSSATILSSGGIVNDGLVRVASQIGTAELVLPSNLGSPTGKGVYAAGPGGTLRTFAAQLKPGEEMLFHAESGGVVDLRNGFSVPGTANFLIDDGGTLILNGVDVFDQGKIDIVNRGLLLVASGTNTISDPGGGTIVPVNLDNNEGTVRIEADARFFISATIEDYSGGGATFDAGEWQIIGNPALFDTRDFFSAGGEDKASLGITITGVTAADNYLGEFEFDDEPGFDPAVPGSGYQFEDFDTTLAINASKVTLSGAAYFPYFNTVRENRGVINLREGIRFSTEGNLTNSGEINVENGAQLIVNGDLRIEPGGSLRVDGRSGLEAEDEARLVHDFTQFAMEIVGGELTLGPEASLSLFDGQSEGYVLLGDWTVRESVEIDPVTQEEVVRPAVVDLGAVDRIARFGDGRLILDGATVHFPAIHSIGSVQGSSNAIEILGGFELAIDSNILSPELGFATETDLFLAFDSAQVLVDGGGKLITEVFFAYNDTHIGEQGYVAASDRVEIAISFDDTALRVDGVLETPLVIVTDTSSFLPGGSQAGRLRGKGEIYGDVDVQTGILAPDADGLEIYGDLSLSATSQTLIELGGEGHGRLTVGSATLGGVLEVLLGAGFSTIDGEQFELIGLVDGAGGVLDGAFDSVLLPVLDFGSLSLTADSSRVLLEFAAALGGDFNVDGTVNAADYTVWRDNLGGLYTQSDYMVWRNNFGATSASLPAGSPAVPEPYSVALLGLGCLLALASRRLSGF</sequence>
<dbReference type="NCBIfam" id="TIGR02595">
    <property type="entry name" value="PEP_CTERM"/>
    <property type="match status" value="1"/>
</dbReference>
<dbReference type="SUPFAM" id="SSF51126">
    <property type="entry name" value="Pectin lyase-like"/>
    <property type="match status" value="1"/>
</dbReference>
<protein>
    <recommendedName>
        <fullName evidence="1">Ice-binding protein C-terminal domain-containing protein</fullName>
    </recommendedName>
</protein>
<dbReference type="InterPro" id="IPR013424">
    <property type="entry name" value="Ice-binding_C"/>
</dbReference>
<name>A0A5B9QGN1_9BACT</name>
<accession>A0A5B9QGN1</accession>
<dbReference type="OrthoDB" id="244447at2"/>
<evidence type="ECO:0000313" key="2">
    <source>
        <dbReference type="EMBL" id="QEG36096.1"/>
    </source>
</evidence>
<keyword evidence="3" id="KW-1185">Reference proteome</keyword>
<evidence type="ECO:0000313" key="3">
    <source>
        <dbReference type="Proteomes" id="UP000323917"/>
    </source>
</evidence>
<dbReference type="InterPro" id="IPR011050">
    <property type="entry name" value="Pectin_lyase_fold/virulence"/>
</dbReference>
<evidence type="ECO:0000259" key="1">
    <source>
        <dbReference type="Pfam" id="PF07589"/>
    </source>
</evidence>
<reference evidence="2 3" key="1">
    <citation type="submission" date="2019-08" db="EMBL/GenBank/DDBJ databases">
        <title>Deep-cultivation of Planctomycetes and their phenomic and genomic characterization uncovers novel biology.</title>
        <authorList>
            <person name="Wiegand S."/>
            <person name="Jogler M."/>
            <person name="Boedeker C."/>
            <person name="Pinto D."/>
            <person name="Vollmers J."/>
            <person name="Rivas-Marin E."/>
            <person name="Kohn T."/>
            <person name="Peeters S.H."/>
            <person name="Heuer A."/>
            <person name="Rast P."/>
            <person name="Oberbeckmann S."/>
            <person name="Bunk B."/>
            <person name="Jeske O."/>
            <person name="Meyerdierks A."/>
            <person name="Storesund J.E."/>
            <person name="Kallscheuer N."/>
            <person name="Luecker S."/>
            <person name="Lage O.M."/>
            <person name="Pohl T."/>
            <person name="Merkel B.J."/>
            <person name="Hornburger P."/>
            <person name="Mueller R.-W."/>
            <person name="Bruemmer F."/>
            <person name="Labrenz M."/>
            <person name="Spormann A.M."/>
            <person name="Op den Camp H."/>
            <person name="Overmann J."/>
            <person name="Amann R."/>
            <person name="Jetten M.S.M."/>
            <person name="Mascher T."/>
            <person name="Medema M.H."/>
            <person name="Devos D.P."/>
            <person name="Kaster A.-K."/>
            <person name="Ovreas L."/>
            <person name="Rohde M."/>
            <person name="Galperin M.Y."/>
            <person name="Jogler C."/>
        </authorList>
    </citation>
    <scope>NUCLEOTIDE SEQUENCE [LARGE SCALE GENOMIC DNA]</scope>
    <source>
        <strain evidence="2 3">Pr1d</strain>
    </source>
</reference>
<dbReference type="Proteomes" id="UP000323917">
    <property type="component" value="Chromosome"/>
</dbReference>